<dbReference type="eggNOG" id="COG0673">
    <property type="taxonomic scope" value="Bacteria"/>
</dbReference>
<feature type="domain" description="Gfo/Idh/MocA-like oxidoreductase N-terminal" evidence="3">
    <location>
        <begin position="7"/>
        <end position="121"/>
    </location>
</feature>
<dbReference type="EMBL" id="FNBD01000002">
    <property type="protein sequence ID" value="SDE59398.1"/>
    <property type="molecule type" value="Genomic_DNA"/>
</dbReference>
<dbReference type="InterPro" id="IPR000683">
    <property type="entry name" value="Gfo/Idh/MocA-like_OxRdtase_N"/>
</dbReference>
<evidence type="ECO:0000313" key="6">
    <source>
        <dbReference type="Proteomes" id="UP000182114"/>
    </source>
</evidence>
<dbReference type="Proteomes" id="UP000182114">
    <property type="component" value="Unassembled WGS sequence"/>
</dbReference>
<proteinExistence type="inferred from homology"/>
<reference evidence="6" key="1">
    <citation type="submission" date="2016-10" db="EMBL/GenBank/DDBJ databases">
        <authorList>
            <person name="Varghese N."/>
            <person name="Submissions S."/>
        </authorList>
    </citation>
    <scope>NUCLEOTIDE SEQUENCE [LARGE SCALE GENOMIC DNA]</scope>
    <source>
        <strain evidence="6">DSM 24729</strain>
    </source>
</reference>
<dbReference type="SUPFAM" id="SSF51735">
    <property type="entry name" value="NAD(P)-binding Rossmann-fold domains"/>
    <property type="match status" value="1"/>
</dbReference>
<keyword evidence="2" id="KW-0560">Oxidoreductase</keyword>
<evidence type="ECO:0000259" key="3">
    <source>
        <dbReference type="Pfam" id="PF01408"/>
    </source>
</evidence>
<dbReference type="Gene3D" id="3.30.360.10">
    <property type="entry name" value="Dihydrodipicolinate Reductase, domain 2"/>
    <property type="match status" value="1"/>
</dbReference>
<dbReference type="Gene3D" id="3.40.50.720">
    <property type="entry name" value="NAD(P)-binding Rossmann-like Domain"/>
    <property type="match status" value="1"/>
</dbReference>
<dbReference type="GO" id="GO:0000166">
    <property type="term" value="F:nucleotide binding"/>
    <property type="evidence" value="ECO:0007669"/>
    <property type="project" value="InterPro"/>
</dbReference>
<keyword evidence="6" id="KW-1185">Reference proteome</keyword>
<dbReference type="PANTHER" id="PTHR43708:SF5">
    <property type="entry name" value="CONSERVED EXPRESSED OXIDOREDUCTASE (EUROFUNG)-RELATED"/>
    <property type="match status" value="1"/>
</dbReference>
<evidence type="ECO:0000256" key="2">
    <source>
        <dbReference type="ARBA" id="ARBA00023002"/>
    </source>
</evidence>
<dbReference type="Pfam" id="PF01408">
    <property type="entry name" value="GFO_IDH_MocA"/>
    <property type="match status" value="1"/>
</dbReference>
<evidence type="ECO:0000256" key="1">
    <source>
        <dbReference type="ARBA" id="ARBA00010928"/>
    </source>
</evidence>
<dbReference type="Pfam" id="PF02894">
    <property type="entry name" value="GFO_IDH_MocA_C"/>
    <property type="match status" value="1"/>
</dbReference>
<comment type="similarity">
    <text evidence="1">Belongs to the Gfo/Idh/MocA family.</text>
</comment>
<dbReference type="InterPro" id="IPR036291">
    <property type="entry name" value="NAD(P)-bd_dom_sf"/>
</dbReference>
<protein>
    <submittedName>
        <fullName evidence="5">Predicted dehydrogenase</fullName>
    </submittedName>
</protein>
<dbReference type="RefSeq" id="WP_074537457.1">
    <property type="nucleotide sequence ID" value="NZ_FNBD01000002.1"/>
</dbReference>
<dbReference type="GO" id="GO:0016491">
    <property type="term" value="F:oxidoreductase activity"/>
    <property type="evidence" value="ECO:0007669"/>
    <property type="project" value="UniProtKB-KW"/>
</dbReference>
<organism evidence="5 6">
    <name type="scientific">Cellulophaga baltica</name>
    <dbReference type="NCBI Taxonomy" id="76594"/>
    <lineage>
        <taxon>Bacteria</taxon>
        <taxon>Pseudomonadati</taxon>
        <taxon>Bacteroidota</taxon>
        <taxon>Flavobacteriia</taxon>
        <taxon>Flavobacteriales</taxon>
        <taxon>Flavobacteriaceae</taxon>
        <taxon>Cellulophaga</taxon>
    </lineage>
</organism>
<accession>A0A1G7E6N9</accession>
<sequence>MQPITTALCSFGMSGLVFHAPFIAANPKFSLYGVLERTKNLAQEKYPLVKTFRSLEDLLSDDAIELVVVNTPNITHYEFAKKTILAGKNLIVEKPFTATVAEAEELIALAKQKKVTIAVYHNRRYDSDFLSLKKVLDSGVLGTIVEAEFHYDRYKPELSKKVHKEVPTGAVGSLYDLGSHLIDQALQLFGTPDAVFADIAAFRPNSQVGDYFDLKLFYPAHRVILKSSYFVREPLPENILHGTKGSFIKTKADVQEQDLQAGKTPNATHWGIEPDADKGILHTEKNGIVIKEKITSLKGDYMLYYDAIYDAIRTDKTVPVSAEEGMEVIRVIEAALQSNLEKRVVPLSSN</sequence>
<evidence type="ECO:0000313" key="5">
    <source>
        <dbReference type="EMBL" id="SDE59398.1"/>
    </source>
</evidence>
<dbReference type="AlphaFoldDB" id="A0A1G7E6N9"/>
<dbReference type="InterPro" id="IPR004104">
    <property type="entry name" value="Gfo/Idh/MocA-like_OxRdtase_C"/>
</dbReference>
<gene>
    <name evidence="5" type="ORF">SAMN04487992_102128</name>
</gene>
<dbReference type="InterPro" id="IPR051317">
    <property type="entry name" value="Gfo/Idh/MocA_oxidoreduct"/>
</dbReference>
<name>A0A1G7E6N9_9FLAO</name>
<dbReference type="PANTHER" id="PTHR43708">
    <property type="entry name" value="CONSERVED EXPRESSED OXIDOREDUCTASE (EUROFUNG)"/>
    <property type="match status" value="1"/>
</dbReference>
<feature type="domain" description="Gfo/Idh/MocA-like oxidoreductase C-terminal" evidence="4">
    <location>
        <begin position="133"/>
        <end position="347"/>
    </location>
</feature>
<evidence type="ECO:0000259" key="4">
    <source>
        <dbReference type="Pfam" id="PF02894"/>
    </source>
</evidence>